<keyword evidence="3" id="KW-1185">Reference proteome</keyword>
<organism evidence="2 3">
    <name type="scientific">Paenibacillus popilliae</name>
    <name type="common">Bacillus popilliae</name>
    <dbReference type="NCBI Taxonomy" id="78057"/>
    <lineage>
        <taxon>Bacteria</taxon>
        <taxon>Bacillati</taxon>
        <taxon>Bacillota</taxon>
        <taxon>Bacilli</taxon>
        <taxon>Bacillales</taxon>
        <taxon>Paenibacillaceae</taxon>
        <taxon>Paenibacillus</taxon>
    </lineage>
</organism>
<dbReference type="EMBL" id="SADY01000001">
    <property type="protein sequence ID" value="TQR47233.1"/>
    <property type="molecule type" value="Genomic_DNA"/>
</dbReference>
<sequence>MGAVIREIGSIFIPVKNLEESIHWYESILGFQLTVNWGLGATLKLNHTPTVLGLIQVDEKQPVTFKNKDALITPYYNFLTEDVHSAHEYLKNNGVNVFDIRDNGDFYLMDFEDPDGNLLSLIDLNQDSRWLKSFTK</sequence>
<dbReference type="Gene3D" id="3.10.180.10">
    <property type="entry name" value="2,3-Dihydroxybiphenyl 1,2-Dioxygenase, domain 1"/>
    <property type="match status" value="1"/>
</dbReference>
<evidence type="ECO:0000259" key="1">
    <source>
        <dbReference type="PROSITE" id="PS51819"/>
    </source>
</evidence>
<dbReference type="Proteomes" id="UP000316208">
    <property type="component" value="Unassembled WGS sequence"/>
</dbReference>
<feature type="domain" description="VOC" evidence="1">
    <location>
        <begin position="7"/>
        <end position="124"/>
    </location>
</feature>
<dbReference type="CDD" id="cd06587">
    <property type="entry name" value="VOC"/>
    <property type="match status" value="1"/>
</dbReference>
<dbReference type="InterPro" id="IPR037523">
    <property type="entry name" value="VOC_core"/>
</dbReference>
<dbReference type="InterPro" id="IPR004360">
    <property type="entry name" value="Glyas_Fos-R_dOase_dom"/>
</dbReference>
<proteinExistence type="predicted"/>
<name>A0ABY3AWU5_PAEPP</name>
<evidence type="ECO:0000313" key="2">
    <source>
        <dbReference type="EMBL" id="TQR47233.1"/>
    </source>
</evidence>
<dbReference type="InterPro" id="IPR029068">
    <property type="entry name" value="Glyas_Bleomycin-R_OHBP_Dase"/>
</dbReference>
<evidence type="ECO:0000313" key="3">
    <source>
        <dbReference type="Proteomes" id="UP000316208"/>
    </source>
</evidence>
<gene>
    <name evidence="2" type="ORF">C7Y44_01245</name>
</gene>
<dbReference type="Pfam" id="PF00903">
    <property type="entry name" value="Glyoxalase"/>
    <property type="match status" value="1"/>
</dbReference>
<reference evidence="2 3" key="1">
    <citation type="submission" date="2018-03" db="EMBL/GenBank/DDBJ databases">
        <title>Aerobic endospore-forming bacteria genome sequencing and assembly.</title>
        <authorList>
            <person name="Cavalcante D.A."/>
            <person name="Driks A."/>
            <person name="Putonti C."/>
            <person name="De-Souza M.T."/>
        </authorList>
    </citation>
    <scope>NUCLEOTIDE SEQUENCE [LARGE SCALE GENOMIC DNA]</scope>
    <source>
        <strain evidence="2 3">SDF0028</strain>
    </source>
</reference>
<dbReference type="RefSeq" id="WP_142543284.1">
    <property type="nucleotide sequence ID" value="NZ_SADY01000001.1"/>
</dbReference>
<dbReference type="SUPFAM" id="SSF54593">
    <property type="entry name" value="Glyoxalase/Bleomycin resistance protein/Dihydroxybiphenyl dioxygenase"/>
    <property type="match status" value="1"/>
</dbReference>
<accession>A0ABY3AWU5</accession>
<protein>
    <submittedName>
        <fullName evidence="2">VOC family protein</fullName>
    </submittedName>
</protein>
<dbReference type="PROSITE" id="PS51819">
    <property type="entry name" value="VOC"/>
    <property type="match status" value="1"/>
</dbReference>
<comment type="caution">
    <text evidence="2">The sequence shown here is derived from an EMBL/GenBank/DDBJ whole genome shotgun (WGS) entry which is preliminary data.</text>
</comment>